<dbReference type="Proteomes" id="UP000175989">
    <property type="component" value="Unassembled WGS sequence"/>
</dbReference>
<dbReference type="RefSeq" id="WP_070251265.1">
    <property type="nucleotide sequence ID" value="NZ_LROM01000131.1"/>
</dbReference>
<organism evidence="1 2">
    <name type="scientific">Duganella phyllosphaerae</name>
    <dbReference type="NCBI Taxonomy" id="762836"/>
    <lineage>
        <taxon>Bacteria</taxon>
        <taxon>Pseudomonadati</taxon>
        <taxon>Pseudomonadota</taxon>
        <taxon>Betaproteobacteria</taxon>
        <taxon>Burkholderiales</taxon>
        <taxon>Oxalobacteraceae</taxon>
        <taxon>Telluria group</taxon>
        <taxon>Duganella</taxon>
    </lineage>
</organism>
<sequence length="398" mass="42827">MNILSSACSTAAALLRRTGFTPRHHVERCPRVRRLTPAAALACLALLAACSTPYSPPEILDANTRFPGLVDLPAQAEGRTEDVLLVHGICTHNARWAQQVVAQLMASINGASMTTSRSASVDANGIEIVSATVATPAGRLRFNALIWSPLTTPLKRQLCYDQADKSAICTGAPPYPHQRALLNARLKDTLIDDCLPDALIYQGVAREAIQLRMRDAIVRVLADSDAPDNVPLVVIAHSMGSKIMFDTLLRMTQEAPGSHAAVAAQRTMARMRILVMAANQVPLLSLADQQVDIAAARAAPSDSLQLLLQQRGSEDRRRTMAPLTLVAFSDPNDPLSYTLPPERYAGQGVAVYNILVSNAPTWLGLLERPDDAHLDYLKNPDVGRLVACGVPASALCTQ</sequence>
<dbReference type="OrthoDB" id="8477673at2"/>
<keyword evidence="2" id="KW-1185">Reference proteome</keyword>
<evidence type="ECO:0000313" key="2">
    <source>
        <dbReference type="Proteomes" id="UP000175989"/>
    </source>
</evidence>
<gene>
    <name evidence="1" type="ORF">DUPY_44870</name>
</gene>
<dbReference type="EMBL" id="LROM01000131">
    <property type="protein sequence ID" value="OEZ94534.1"/>
    <property type="molecule type" value="Genomic_DNA"/>
</dbReference>
<dbReference type="PATRIC" id="fig|762836.4.peg.4616"/>
<protein>
    <recommendedName>
        <fullName evidence="3">Alpha/beta hydrolase family protein</fullName>
    </recommendedName>
</protein>
<proteinExistence type="predicted"/>
<dbReference type="AlphaFoldDB" id="A0A1E7WC70"/>
<name>A0A1E7WC70_9BURK</name>
<comment type="caution">
    <text evidence="1">The sequence shown here is derived from an EMBL/GenBank/DDBJ whole genome shotgun (WGS) entry which is preliminary data.</text>
</comment>
<accession>A0A1E7WC70</accession>
<evidence type="ECO:0008006" key="3">
    <source>
        <dbReference type="Google" id="ProtNLM"/>
    </source>
</evidence>
<evidence type="ECO:0000313" key="1">
    <source>
        <dbReference type="EMBL" id="OEZ94534.1"/>
    </source>
</evidence>
<reference evidence="2" key="1">
    <citation type="journal article" date="2016" name="Front. Microbiol.">
        <title>Molecular Keys to the Janthinobacterium and Duganella spp. Interaction with the Plant Pathogen Fusarium graminearum.</title>
        <authorList>
            <person name="Haack F.S."/>
            <person name="Poehlein A."/>
            <person name="Kroger C."/>
            <person name="Voigt C.A."/>
            <person name="Piepenbring M."/>
            <person name="Bode H.B."/>
            <person name="Daniel R."/>
            <person name="Schafer W."/>
            <person name="Streit W.R."/>
        </authorList>
    </citation>
    <scope>NUCLEOTIDE SEQUENCE [LARGE SCALE GENOMIC DNA]</scope>
    <source>
        <strain evidence="2">T54</strain>
    </source>
</reference>